<dbReference type="InterPro" id="IPR013022">
    <property type="entry name" value="Xyl_isomerase-like_TIM-brl"/>
</dbReference>
<comment type="caution">
    <text evidence="2">The sequence shown here is derived from an EMBL/GenBank/DDBJ whole genome shotgun (WGS) entry which is preliminary data.</text>
</comment>
<dbReference type="AlphaFoldDB" id="A0A7W1XBA4"/>
<organism evidence="2 3">
    <name type="scientific">Thermoactinomyces daqus</name>
    <dbReference type="NCBI Taxonomy" id="1329516"/>
    <lineage>
        <taxon>Bacteria</taxon>
        <taxon>Bacillati</taxon>
        <taxon>Bacillota</taxon>
        <taxon>Bacilli</taxon>
        <taxon>Bacillales</taxon>
        <taxon>Thermoactinomycetaceae</taxon>
        <taxon>Thermoactinomyces</taxon>
    </lineage>
</organism>
<name>A0A7W1XBA4_9BACL</name>
<dbReference type="InterPro" id="IPR036237">
    <property type="entry name" value="Xyl_isomerase-like_sf"/>
</dbReference>
<protein>
    <submittedName>
        <fullName evidence="2">Sugar phosphate isomerase/epimerase</fullName>
    </submittedName>
</protein>
<dbReference type="GO" id="GO:0016853">
    <property type="term" value="F:isomerase activity"/>
    <property type="evidence" value="ECO:0007669"/>
    <property type="project" value="UniProtKB-KW"/>
</dbReference>
<dbReference type="InterPro" id="IPR050312">
    <property type="entry name" value="IolE/XylAMocC-like"/>
</dbReference>
<evidence type="ECO:0000313" key="2">
    <source>
        <dbReference type="EMBL" id="MBA4543512.1"/>
    </source>
</evidence>
<reference evidence="2 3" key="1">
    <citation type="submission" date="2020-07" db="EMBL/GenBank/DDBJ databases">
        <authorList>
            <person name="Feng H."/>
        </authorList>
    </citation>
    <scope>NUCLEOTIDE SEQUENCE [LARGE SCALE GENOMIC DNA]</scope>
    <source>
        <strain evidence="3">s-11</strain>
    </source>
</reference>
<gene>
    <name evidence="2" type="ORF">H1164_11460</name>
</gene>
<sequence length="282" mass="31505">MKFSLMTYSLVPLMRTGEMKLEDVVRFAADEGFEAIELLMFDFSRPAGEITGLLDKYGMKISCIDAFVDLAAGKEDVYAENIALGKRIVDQAEELSAPMVMLVPAFADQIQSEAEKLSVLPKIIQALQEITAYAQSKQITVTIENYPDLRVPFCSLAEIETILRQVPGLKLTLDCGNMLVAGDDPLEACERLGKVMVNAHLKDWQVTADESGTRCADGRYLKPAVHGQGIIDYRSLFRKMLEQGYDGYLAFEYEGEHNCKEAARQGIQYLRTELNRLLNSRG</sequence>
<evidence type="ECO:0000259" key="1">
    <source>
        <dbReference type="Pfam" id="PF01261"/>
    </source>
</evidence>
<dbReference type="EMBL" id="JACEIP010000017">
    <property type="protein sequence ID" value="MBA4543512.1"/>
    <property type="molecule type" value="Genomic_DNA"/>
</dbReference>
<dbReference type="PANTHER" id="PTHR12110">
    <property type="entry name" value="HYDROXYPYRUVATE ISOMERASE"/>
    <property type="match status" value="1"/>
</dbReference>
<dbReference type="RefSeq" id="WP_033101213.1">
    <property type="nucleotide sequence ID" value="NZ_JACEIP010000017.1"/>
</dbReference>
<proteinExistence type="predicted"/>
<dbReference type="OrthoDB" id="256906at2"/>
<accession>A0A7W1XBA4</accession>
<keyword evidence="2" id="KW-0413">Isomerase</keyword>
<keyword evidence="3" id="KW-1185">Reference proteome</keyword>
<dbReference type="Pfam" id="PF01261">
    <property type="entry name" value="AP_endonuc_2"/>
    <property type="match status" value="1"/>
</dbReference>
<feature type="domain" description="Xylose isomerase-like TIM barrel" evidence="1">
    <location>
        <begin position="25"/>
        <end position="272"/>
    </location>
</feature>
<dbReference type="Proteomes" id="UP000530514">
    <property type="component" value="Unassembled WGS sequence"/>
</dbReference>
<dbReference type="PANTHER" id="PTHR12110:SF41">
    <property type="entry name" value="INOSOSE DEHYDRATASE"/>
    <property type="match status" value="1"/>
</dbReference>
<dbReference type="Gene3D" id="3.20.20.150">
    <property type="entry name" value="Divalent-metal-dependent TIM barrel enzymes"/>
    <property type="match status" value="1"/>
</dbReference>
<dbReference type="SUPFAM" id="SSF51658">
    <property type="entry name" value="Xylose isomerase-like"/>
    <property type="match status" value="1"/>
</dbReference>
<evidence type="ECO:0000313" key="3">
    <source>
        <dbReference type="Proteomes" id="UP000530514"/>
    </source>
</evidence>